<dbReference type="Gene3D" id="3.90.70.10">
    <property type="entry name" value="Cysteine proteinases"/>
    <property type="match status" value="1"/>
</dbReference>
<reference evidence="1" key="1">
    <citation type="submission" date="2019-08" db="EMBL/GenBank/DDBJ databases">
        <authorList>
            <person name="Kucharzyk K."/>
            <person name="Murdoch R.W."/>
            <person name="Higgins S."/>
            <person name="Loffler F."/>
        </authorList>
    </citation>
    <scope>NUCLEOTIDE SEQUENCE</scope>
</reference>
<protein>
    <submittedName>
        <fullName evidence="1">Uncharacterized protein</fullName>
    </submittedName>
</protein>
<name>A0A645EGI2_9ZZZZ</name>
<proteinExistence type="predicted"/>
<dbReference type="EMBL" id="VSSQ01047053">
    <property type="protein sequence ID" value="MPN01031.1"/>
    <property type="molecule type" value="Genomic_DNA"/>
</dbReference>
<accession>A0A645EGI2</accession>
<dbReference type="AlphaFoldDB" id="A0A645EGI2"/>
<evidence type="ECO:0000313" key="1">
    <source>
        <dbReference type="EMBL" id="MPN01031.1"/>
    </source>
</evidence>
<gene>
    <name evidence="1" type="ORF">SDC9_148231</name>
</gene>
<organism evidence="1">
    <name type="scientific">bioreactor metagenome</name>
    <dbReference type="NCBI Taxonomy" id="1076179"/>
    <lineage>
        <taxon>unclassified sequences</taxon>
        <taxon>metagenomes</taxon>
        <taxon>ecological metagenomes</taxon>
    </lineage>
</organism>
<sequence length="161" mass="17713">MSPDFSYHLVSQAPGASIAALQSVLNRIGSSTWKTTGYDEYPDERLERYEYPWPTEEAFREAAQYRGRLSDGSYFEENSGGLIVLDDPAKIDIVQQLLASGYCLATGIDAISFFGTEDPWMNGEDVVDLTGVAQEDIANFSKNINHAQTIVGYKAGSAWSP</sequence>
<comment type="caution">
    <text evidence="1">The sequence shown here is derived from an EMBL/GenBank/DDBJ whole genome shotgun (WGS) entry which is preliminary data.</text>
</comment>